<dbReference type="Proteomes" id="UP000007938">
    <property type="component" value="Chromosome"/>
</dbReference>
<dbReference type="HOGENOM" id="CLU_2696138_0_0_4"/>
<dbReference type="EMBL" id="CP002657">
    <property type="protein sequence ID" value="AEB85134.1"/>
    <property type="molecule type" value="Genomic_DNA"/>
</dbReference>
<proteinExistence type="predicted"/>
<evidence type="ECO:0000313" key="2">
    <source>
        <dbReference type="Proteomes" id="UP000007938"/>
    </source>
</evidence>
<dbReference type="STRING" id="596154.Alide2_2786"/>
<accession>F4GGI0</accession>
<gene>
    <name evidence="1" type="ordered locus">Alide2_2786</name>
</gene>
<dbReference type="AlphaFoldDB" id="F4GGI0"/>
<dbReference type="RefSeq" id="WP_013722332.1">
    <property type="nucleotide sequence ID" value="NC_015422.1"/>
</dbReference>
<dbReference type="OrthoDB" id="8813127at2"/>
<evidence type="ECO:0000313" key="1">
    <source>
        <dbReference type="EMBL" id="AEB85134.1"/>
    </source>
</evidence>
<protein>
    <submittedName>
        <fullName evidence="1">Uncharacterized protein</fullName>
    </submittedName>
</protein>
<dbReference type="KEGG" id="adk:Alide2_2786"/>
<reference evidence="1 2" key="1">
    <citation type="journal article" date="2011" name="J. Bacteriol.">
        <title>Genome Sequences of Alicycliphilus denitrificans Strains BC and K601T.</title>
        <authorList>
            <person name="Oosterkamp M.J."/>
            <person name="Veuskens T."/>
            <person name="Plugge C.M."/>
            <person name="Langenhoff A.A."/>
            <person name="Gerritse J."/>
            <person name="van Berkel W.J."/>
            <person name="Pieper D.H."/>
            <person name="Junca H."/>
            <person name="Goodwin L.A."/>
            <person name="Daligault H.E."/>
            <person name="Bruce D.C."/>
            <person name="Detter J.C."/>
            <person name="Tapia R."/>
            <person name="Han C.S."/>
            <person name="Land M.L."/>
            <person name="Hauser L.J."/>
            <person name="Smidt H."/>
            <person name="Stams A.J."/>
        </authorList>
    </citation>
    <scope>NUCLEOTIDE SEQUENCE [LARGE SCALE GENOMIC DNA]</scope>
    <source>
        <strain evidence="2">DSM 14773 / CIP 107495 / K601</strain>
    </source>
</reference>
<organism evidence="1 2">
    <name type="scientific">Alicycliphilus denitrificans (strain DSM 14773 / CIP 107495 / K601)</name>
    <dbReference type="NCBI Taxonomy" id="596154"/>
    <lineage>
        <taxon>Bacteria</taxon>
        <taxon>Pseudomonadati</taxon>
        <taxon>Pseudomonadota</taxon>
        <taxon>Betaproteobacteria</taxon>
        <taxon>Burkholderiales</taxon>
        <taxon>Comamonadaceae</taxon>
        <taxon>Alicycliphilus</taxon>
    </lineage>
</organism>
<sequence>MTEWKDVFCLLAIFVAYGFAGHLDYQDAIAMEEAMREDTPSHCSAPAGVAAEGTPPLAADARTVRLGTTAAISRPACGPDNE</sequence>
<keyword evidence="2" id="KW-1185">Reference proteome</keyword>
<reference evidence="1 2" key="2">
    <citation type="submission" date="2011-04" db="EMBL/GenBank/DDBJ databases">
        <title>Complete sequence of chromosome of Alicycliphilus denitrificans K601.</title>
        <authorList>
            <consortium name="US DOE Joint Genome Institute"/>
            <person name="Lucas S."/>
            <person name="Han J."/>
            <person name="Lapidus A."/>
            <person name="Cheng J.-F."/>
            <person name="Goodwin L."/>
            <person name="Pitluck S."/>
            <person name="Peters L."/>
            <person name="Zeytun A."/>
            <person name="Detter J.C."/>
            <person name="Han C."/>
            <person name="Tapia R."/>
            <person name="Land M."/>
            <person name="Hauser L."/>
            <person name="Kyrpides N."/>
            <person name="Ivanova N."/>
            <person name="Mikhailova N."/>
            <person name="Pagani I."/>
            <person name="Oosterkamp M."/>
            <person name="Pieper D."/>
            <person name="van Berkel W."/>
            <person name="Langenhoff A."/>
            <person name="Smidt H."/>
            <person name="Stams A."/>
            <person name="Woyke T."/>
        </authorList>
    </citation>
    <scope>NUCLEOTIDE SEQUENCE [LARGE SCALE GENOMIC DNA]</scope>
    <source>
        <strain evidence="2">DSM 14773 / CIP 107495 / K601</strain>
    </source>
</reference>
<name>F4GGI0_ALIDK</name>